<accession>A0A4Q7YFH4</accession>
<proteinExistence type="predicted"/>
<organism evidence="1 2">
    <name type="scientific">Edaphobacter modestus</name>
    <dbReference type="NCBI Taxonomy" id="388466"/>
    <lineage>
        <taxon>Bacteria</taxon>
        <taxon>Pseudomonadati</taxon>
        <taxon>Acidobacteriota</taxon>
        <taxon>Terriglobia</taxon>
        <taxon>Terriglobales</taxon>
        <taxon>Acidobacteriaceae</taxon>
        <taxon>Edaphobacter</taxon>
    </lineage>
</organism>
<dbReference type="Proteomes" id="UP000292958">
    <property type="component" value="Unassembled WGS sequence"/>
</dbReference>
<evidence type="ECO:0008006" key="3">
    <source>
        <dbReference type="Google" id="ProtNLM"/>
    </source>
</evidence>
<keyword evidence="2" id="KW-1185">Reference proteome</keyword>
<comment type="caution">
    <text evidence="1">The sequence shown here is derived from an EMBL/GenBank/DDBJ whole genome shotgun (WGS) entry which is preliminary data.</text>
</comment>
<sequence>MLRIQRSSNGQVVFTLSGRIDEEHTAELDQLIRSEPNGRSIVLDLRDLTLVGQDAIAFLERCESDGVTLMNCPGYIREWITRQRSEGN</sequence>
<name>A0A4Q7YFH4_9BACT</name>
<dbReference type="AlphaFoldDB" id="A0A4Q7YFH4"/>
<protein>
    <recommendedName>
        <fullName evidence="3">STAS domain-containing protein</fullName>
    </recommendedName>
</protein>
<dbReference type="Gene3D" id="3.30.750.24">
    <property type="entry name" value="STAS domain"/>
    <property type="match status" value="1"/>
</dbReference>
<dbReference type="SUPFAM" id="SSF52091">
    <property type="entry name" value="SpoIIaa-like"/>
    <property type="match status" value="1"/>
</dbReference>
<evidence type="ECO:0000313" key="1">
    <source>
        <dbReference type="EMBL" id="RZU35191.1"/>
    </source>
</evidence>
<dbReference type="InterPro" id="IPR036513">
    <property type="entry name" value="STAS_dom_sf"/>
</dbReference>
<reference evidence="1 2" key="1">
    <citation type="submission" date="2019-02" db="EMBL/GenBank/DDBJ databases">
        <title>Genomic Encyclopedia of Archaeal and Bacterial Type Strains, Phase II (KMG-II): from individual species to whole genera.</title>
        <authorList>
            <person name="Goeker M."/>
        </authorList>
    </citation>
    <scope>NUCLEOTIDE SEQUENCE [LARGE SCALE GENOMIC DNA]</scope>
    <source>
        <strain evidence="1 2">DSM 18101</strain>
    </source>
</reference>
<dbReference type="EMBL" id="SHKW01000003">
    <property type="protein sequence ID" value="RZU35191.1"/>
    <property type="molecule type" value="Genomic_DNA"/>
</dbReference>
<evidence type="ECO:0000313" key="2">
    <source>
        <dbReference type="Proteomes" id="UP000292958"/>
    </source>
</evidence>
<gene>
    <name evidence="1" type="ORF">BDD14_5950</name>
</gene>